<accession>A0A1F6X7X1</accession>
<protein>
    <recommendedName>
        <fullName evidence="3">DUF218 domain-containing protein</fullName>
    </recommendedName>
</protein>
<evidence type="ECO:0000313" key="2">
    <source>
        <dbReference type="Proteomes" id="UP000176814"/>
    </source>
</evidence>
<sequence>MWKPTAEEMFVAQGIVLADQVPACPAMLIHASPIQNAGLDRALIERCVRARNDGLVSKIVINGLKTGVCQENNLAYSGMEIFLHILHELGVPREDIIVLKSSFHTKVESQRFLRLAREYGWSSLVISDQPHKQLRCFLAIIASMDEVGFWPDVYNLPGPAIPLHLRMKKPVLRGVEPVDGTILDHLVAEFKRIVQYAQEPEVINGVPKFLRNATIPEMFAYLEHRGKR</sequence>
<name>A0A1F6X7X1_9BACT</name>
<comment type="caution">
    <text evidence="1">The sequence shown here is derived from an EMBL/GenBank/DDBJ whole genome shotgun (WGS) entry which is preliminary data.</text>
</comment>
<gene>
    <name evidence="1" type="ORF">A2911_02395</name>
</gene>
<dbReference type="EMBL" id="MFUW01000020">
    <property type="protein sequence ID" value="OGI90229.1"/>
    <property type="molecule type" value="Genomic_DNA"/>
</dbReference>
<reference evidence="1 2" key="1">
    <citation type="journal article" date="2016" name="Nat. Commun.">
        <title>Thousands of microbial genomes shed light on interconnected biogeochemical processes in an aquifer system.</title>
        <authorList>
            <person name="Anantharaman K."/>
            <person name="Brown C.T."/>
            <person name="Hug L.A."/>
            <person name="Sharon I."/>
            <person name="Castelle C.J."/>
            <person name="Probst A.J."/>
            <person name="Thomas B.C."/>
            <person name="Singh A."/>
            <person name="Wilkins M.J."/>
            <person name="Karaoz U."/>
            <person name="Brodie E.L."/>
            <person name="Williams K.H."/>
            <person name="Hubbard S.S."/>
            <person name="Banfield J.F."/>
        </authorList>
    </citation>
    <scope>NUCLEOTIDE SEQUENCE [LARGE SCALE GENOMIC DNA]</scope>
</reference>
<dbReference type="Proteomes" id="UP000176814">
    <property type="component" value="Unassembled WGS sequence"/>
</dbReference>
<proteinExistence type="predicted"/>
<dbReference type="AlphaFoldDB" id="A0A1F6X7X1"/>
<evidence type="ECO:0008006" key="3">
    <source>
        <dbReference type="Google" id="ProtNLM"/>
    </source>
</evidence>
<organism evidence="1 2">
    <name type="scientific">Candidatus Nomurabacteria bacterium RIFCSPLOWO2_01_FULL_40_15</name>
    <dbReference type="NCBI Taxonomy" id="1801772"/>
    <lineage>
        <taxon>Bacteria</taxon>
        <taxon>Candidatus Nomuraibacteriota</taxon>
    </lineage>
</organism>
<evidence type="ECO:0000313" key="1">
    <source>
        <dbReference type="EMBL" id="OGI90229.1"/>
    </source>
</evidence>